<dbReference type="Proteomes" id="UP001497680">
    <property type="component" value="Unassembled WGS sequence"/>
</dbReference>
<keyword evidence="2" id="KW-1185">Reference proteome</keyword>
<evidence type="ECO:0000313" key="1">
    <source>
        <dbReference type="EMBL" id="KAI6093720.1"/>
    </source>
</evidence>
<evidence type="ECO:0000313" key="2">
    <source>
        <dbReference type="Proteomes" id="UP001497680"/>
    </source>
</evidence>
<gene>
    <name evidence="1" type="ORF">F4821DRAFT_221342</name>
</gene>
<accession>A0ACC0DLK8</accession>
<reference evidence="1 2" key="1">
    <citation type="journal article" date="2022" name="New Phytol.">
        <title>Ecological generalism drives hyperdiversity of secondary metabolite gene clusters in xylarialean endophytes.</title>
        <authorList>
            <person name="Franco M.E.E."/>
            <person name="Wisecaver J.H."/>
            <person name="Arnold A.E."/>
            <person name="Ju Y.M."/>
            <person name="Slot J.C."/>
            <person name="Ahrendt S."/>
            <person name="Moore L.P."/>
            <person name="Eastman K.E."/>
            <person name="Scott K."/>
            <person name="Konkel Z."/>
            <person name="Mondo S.J."/>
            <person name="Kuo A."/>
            <person name="Hayes R.D."/>
            <person name="Haridas S."/>
            <person name="Andreopoulos B."/>
            <person name="Riley R."/>
            <person name="LaButti K."/>
            <person name="Pangilinan J."/>
            <person name="Lipzen A."/>
            <person name="Amirebrahimi M."/>
            <person name="Yan J."/>
            <person name="Adam C."/>
            <person name="Keymanesh K."/>
            <person name="Ng V."/>
            <person name="Louie K."/>
            <person name="Northen T."/>
            <person name="Drula E."/>
            <person name="Henrissat B."/>
            <person name="Hsieh H.M."/>
            <person name="Youens-Clark K."/>
            <person name="Lutzoni F."/>
            <person name="Miadlikowska J."/>
            <person name="Eastwood D.C."/>
            <person name="Hamelin R.C."/>
            <person name="Grigoriev I.V."/>
            <person name="U'Ren J.M."/>
        </authorList>
    </citation>
    <scope>NUCLEOTIDE SEQUENCE [LARGE SCALE GENOMIC DNA]</scope>
    <source>
        <strain evidence="1 2">ER1909</strain>
    </source>
</reference>
<sequence>MTSIAMHSWTSRCIYNLRDSASKNIFSAAARFIFVLSSAGQLFYYHHIHTCDATVFFKMPHGSSVITDQRYYVAHRTETGKGRTHMAVEDCDHILQNVPTPGKRLRYNGRRPHLHGDREGHFAEERIQLDPRLRGETSQAAVVHVRALPQLAAYPARQFDYAHQNRRGNDPGGDPGFSRIVTDPRKNQLGLSYHPLDSRSDMVRAEMQGAFIADYRRDSLKEEAEKQRYTTTGSRSSTWPQR</sequence>
<comment type="caution">
    <text evidence="1">The sequence shown here is derived from an EMBL/GenBank/DDBJ whole genome shotgun (WGS) entry which is preliminary data.</text>
</comment>
<organism evidence="1 2">
    <name type="scientific">Hypoxylon rubiginosum</name>
    <dbReference type="NCBI Taxonomy" id="110542"/>
    <lineage>
        <taxon>Eukaryota</taxon>
        <taxon>Fungi</taxon>
        <taxon>Dikarya</taxon>
        <taxon>Ascomycota</taxon>
        <taxon>Pezizomycotina</taxon>
        <taxon>Sordariomycetes</taxon>
        <taxon>Xylariomycetidae</taxon>
        <taxon>Xylariales</taxon>
        <taxon>Hypoxylaceae</taxon>
        <taxon>Hypoxylon</taxon>
    </lineage>
</organism>
<proteinExistence type="predicted"/>
<dbReference type="EMBL" id="MU394280">
    <property type="protein sequence ID" value="KAI6093720.1"/>
    <property type="molecule type" value="Genomic_DNA"/>
</dbReference>
<protein>
    <submittedName>
        <fullName evidence="1">Uncharacterized protein</fullName>
    </submittedName>
</protein>
<name>A0ACC0DLK8_9PEZI</name>